<feature type="compositionally biased region" description="Low complexity" evidence="5">
    <location>
        <begin position="93"/>
        <end position="104"/>
    </location>
</feature>
<gene>
    <name evidence="7" type="ORF">QTJ16_004123</name>
</gene>
<protein>
    <recommendedName>
        <fullName evidence="6">LIM zinc-binding domain-containing protein</fullName>
    </recommendedName>
</protein>
<dbReference type="SUPFAM" id="SSF57716">
    <property type="entry name" value="Glucocorticoid receptor-like (DNA-binding domain)"/>
    <property type="match status" value="2"/>
</dbReference>
<feature type="compositionally biased region" description="Basic and acidic residues" evidence="5">
    <location>
        <begin position="337"/>
        <end position="347"/>
    </location>
</feature>
<feature type="compositionally biased region" description="Low complexity" evidence="5">
    <location>
        <begin position="112"/>
        <end position="126"/>
    </location>
</feature>
<dbReference type="GO" id="GO:0046872">
    <property type="term" value="F:metal ion binding"/>
    <property type="evidence" value="ECO:0007669"/>
    <property type="project" value="UniProtKB-KW"/>
</dbReference>
<feature type="compositionally biased region" description="Basic residues" evidence="5">
    <location>
        <begin position="1"/>
        <end position="14"/>
    </location>
</feature>
<feature type="compositionally biased region" description="Low complexity" evidence="5">
    <location>
        <begin position="667"/>
        <end position="681"/>
    </location>
</feature>
<feature type="compositionally biased region" description="Low complexity" evidence="5">
    <location>
        <begin position="550"/>
        <end position="559"/>
    </location>
</feature>
<evidence type="ECO:0000256" key="2">
    <source>
        <dbReference type="ARBA" id="ARBA00022833"/>
    </source>
</evidence>
<feature type="domain" description="LIM zinc-binding" evidence="6">
    <location>
        <begin position="859"/>
        <end position="922"/>
    </location>
</feature>
<feature type="compositionally biased region" description="Polar residues" evidence="5">
    <location>
        <begin position="295"/>
        <end position="314"/>
    </location>
</feature>
<dbReference type="AlphaFoldDB" id="A0AAD9SYN2"/>
<accession>A0AAD9SYN2</accession>
<dbReference type="GO" id="GO:0003779">
    <property type="term" value="F:actin binding"/>
    <property type="evidence" value="ECO:0007669"/>
    <property type="project" value="TreeGrafter"/>
</dbReference>
<sequence>MLLSRGRSKDRNRKVTPPGPVYMNNDQFASYLSDLRNNRVARPSGARPPPPSNRREQERRAGTPTPAEPTPESPVTESVPRSSSVLSHRRARSSLSTYSSVTSRSGRHSAQSSHPSPTSTKPLKPSDVVPTATYMERGLRWMEKEEAVSLREAMEDMDLKKQEEEEARIHSAAQDEASELVFQHQHPEAVVNPDAPFRYKDHLRKNSYQHARAQSVGGAGGMTIVTGLARDLPRSVSGGSSSSGGVQSPRSPISCADSEFAQPRRNGSPDAVVRGSLDAAREQRPWTGSRKSLGRLSSISRPQGSIRRSSSKRNVSGEIAGIFTGEQIWEEPEQEDGDRGRASEVRDLPAPLRIKARNPLNRVQFDMDPRSSSSPPEATKRLSTSEIHRNPPSQSRNANYTANPPPAAPTLRPTAAEVEQGPAGPMKDGLEIRSEEIRQATSMRLRDRSPKLPTPTAVSNKPGRPIVSFDSNWKPSEADVKPEVRRRSPFDRRTTRSHGESIPARSAATDVTPPLPTVQLPDNIPSIQVNQSARASSPDHVLDRDPDPDPVSIPIISFPASTPSVPTINRPDSKPTVPTINLPDSKPTVPTINLPDSKPTVPTINLPDSKPTVPTINLPDSKPTVPTINLPDAPTISVSAPSVPHIHVASTPSTTPQSKRPLPTPTPSAGRPAPRHAASAPVPVPVPRGHWSAAGRRATATCHQCQLPIEGKVVKLSGAAEHFHPECFICFTCGTGLESLEIHPEPRAKRAARLDRIRRRAGGEEVPELEGQTTAEDGDARLRFYCHLDFHENFAPRCKHCTTTIIGEHLVALGQSWHYGHFFCAECGDPFEKGMTHIEKDGYAWCLSCQTKRTERQAPKCTKCQLAVIGEYVQALGGEWHEKCFRCARCQRAFDEGAFYPLQVGEGTAVLCLRCIERELKA</sequence>
<dbReference type="PANTHER" id="PTHR24214">
    <property type="entry name" value="PDZ AND LIM DOMAIN PROTEIN ZASP"/>
    <property type="match status" value="1"/>
</dbReference>
<dbReference type="FunFam" id="2.10.110.10:FF:000077">
    <property type="entry name" value="LIM domain protein"/>
    <property type="match status" value="1"/>
</dbReference>
<feature type="compositionally biased region" description="Polar residues" evidence="5">
    <location>
        <begin position="525"/>
        <end position="535"/>
    </location>
</feature>
<proteinExistence type="predicted"/>
<feature type="compositionally biased region" description="Basic and acidic residues" evidence="5">
    <location>
        <begin position="476"/>
        <end position="499"/>
    </location>
</feature>
<dbReference type="EMBL" id="JAUBYV010000005">
    <property type="protein sequence ID" value="KAK2626948.1"/>
    <property type="molecule type" value="Genomic_DNA"/>
</dbReference>
<evidence type="ECO:0000256" key="1">
    <source>
        <dbReference type="ARBA" id="ARBA00022723"/>
    </source>
</evidence>
<evidence type="ECO:0000256" key="3">
    <source>
        <dbReference type="ARBA" id="ARBA00023038"/>
    </source>
</evidence>
<feature type="domain" description="LIM zinc-binding" evidence="6">
    <location>
        <begin position="796"/>
        <end position="856"/>
    </location>
</feature>
<name>A0AAD9SYN2_9HELO</name>
<dbReference type="InterPro" id="IPR050604">
    <property type="entry name" value="PDZ-LIM_domain"/>
</dbReference>
<comment type="caution">
    <text evidence="7">The sequence shown here is derived from an EMBL/GenBank/DDBJ whole genome shotgun (WGS) entry which is preliminary data.</text>
</comment>
<dbReference type="Pfam" id="PF00412">
    <property type="entry name" value="LIM"/>
    <property type="match status" value="3"/>
</dbReference>
<feature type="region of interest" description="Disordered" evidence="5">
    <location>
        <begin position="233"/>
        <end position="626"/>
    </location>
</feature>
<dbReference type="GO" id="GO:0030695">
    <property type="term" value="F:GTPase regulator activity"/>
    <property type="evidence" value="ECO:0007669"/>
    <property type="project" value="UniProtKB-ARBA"/>
</dbReference>
<dbReference type="SMART" id="SM00132">
    <property type="entry name" value="LIM"/>
    <property type="match status" value="3"/>
</dbReference>
<feature type="region of interest" description="Disordered" evidence="5">
    <location>
        <begin position="646"/>
        <end position="686"/>
    </location>
</feature>
<feature type="compositionally biased region" description="Low complexity" evidence="5">
    <location>
        <begin position="234"/>
        <end position="252"/>
    </location>
</feature>
<dbReference type="GO" id="GO:0001725">
    <property type="term" value="C:stress fiber"/>
    <property type="evidence" value="ECO:0007669"/>
    <property type="project" value="TreeGrafter"/>
</dbReference>
<dbReference type="PANTHER" id="PTHR24214:SF38">
    <property type="entry name" value="PDZ AND LIM DOMAIN PROTEIN ZASP-RELATED"/>
    <property type="match status" value="1"/>
</dbReference>
<feature type="compositionally biased region" description="Basic and acidic residues" evidence="5">
    <location>
        <begin position="428"/>
        <end position="450"/>
    </location>
</feature>
<dbReference type="PROSITE" id="PS00478">
    <property type="entry name" value="LIM_DOMAIN_1"/>
    <property type="match status" value="1"/>
</dbReference>
<evidence type="ECO:0000256" key="5">
    <source>
        <dbReference type="SAM" id="MobiDB-lite"/>
    </source>
</evidence>
<dbReference type="Proteomes" id="UP001285354">
    <property type="component" value="Unassembled WGS sequence"/>
</dbReference>
<dbReference type="GO" id="GO:0051371">
    <property type="term" value="F:muscle alpha-actinin binding"/>
    <property type="evidence" value="ECO:0007669"/>
    <property type="project" value="TreeGrafter"/>
</dbReference>
<keyword evidence="1 4" id="KW-0479">Metal-binding</keyword>
<dbReference type="PROSITE" id="PS50023">
    <property type="entry name" value="LIM_DOMAIN_2"/>
    <property type="match status" value="3"/>
</dbReference>
<feature type="compositionally biased region" description="Polar residues" evidence="5">
    <location>
        <begin position="370"/>
        <end position="396"/>
    </location>
</feature>
<reference evidence="7" key="1">
    <citation type="submission" date="2023-06" db="EMBL/GenBank/DDBJ databases">
        <title>Draft genome of Marssonina rosae.</title>
        <authorList>
            <person name="Cheng Q."/>
        </authorList>
    </citation>
    <scope>NUCLEOTIDE SEQUENCE</scope>
    <source>
        <strain evidence="7">R4</strain>
    </source>
</reference>
<keyword evidence="8" id="KW-1185">Reference proteome</keyword>
<evidence type="ECO:0000256" key="4">
    <source>
        <dbReference type="PROSITE-ProRule" id="PRU00125"/>
    </source>
</evidence>
<feature type="region of interest" description="Disordered" evidence="5">
    <location>
        <begin position="1"/>
        <end position="129"/>
    </location>
</feature>
<dbReference type="Gene3D" id="2.10.110.10">
    <property type="entry name" value="Cysteine Rich Protein"/>
    <property type="match status" value="3"/>
</dbReference>
<dbReference type="CDD" id="cd08368">
    <property type="entry name" value="LIM"/>
    <property type="match status" value="2"/>
</dbReference>
<keyword evidence="2 4" id="KW-0862">Zinc</keyword>
<dbReference type="GO" id="GO:0031941">
    <property type="term" value="C:filamentous actin"/>
    <property type="evidence" value="ECO:0007669"/>
    <property type="project" value="TreeGrafter"/>
</dbReference>
<dbReference type="GO" id="GO:0030036">
    <property type="term" value="P:actin cytoskeleton organization"/>
    <property type="evidence" value="ECO:0007669"/>
    <property type="project" value="TreeGrafter"/>
</dbReference>
<keyword evidence="3 4" id="KW-0440">LIM domain</keyword>
<evidence type="ECO:0000313" key="8">
    <source>
        <dbReference type="Proteomes" id="UP001285354"/>
    </source>
</evidence>
<evidence type="ECO:0000313" key="7">
    <source>
        <dbReference type="EMBL" id="KAK2626948.1"/>
    </source>
</evidence>
<organism evidence="7 8">
    <name type="scientific">Diplocarpon rosae</name>
    <dbReference type="NCBI Taxonomy" id="946125"/>
    <lineage>
        <taxon>Eukaryota</taxon>
        <taxon>Fungi</taxon>
        <taxon>Dikarya</taxon>
        <taxon>Ascomycota</taxon>
        <taxon>Pezizomycotina</taxon>
        <taxon>Leotiomycetes</taxon>
        <taxon>Helotiales</taxon>
        <taxon>Drepanopezizaceae</taxon>
        <taxon>Diplocarpon</taxon>
    </lineage>
</organism>
<feature type="domain" description="LIM zinc-binding" evidence="6">
    <location>
        <begin position="700"/>
        <end position="762"/>
    </location>
</feature>
<dbReference type="InterPro" id="IPR001781">
    <property type="entry name" value="Znf_LIM"/>
</dbReference>
<evidence type="ECO:0000259" key="6">
    <source>
        <dbReference type="PROSITE" id="PS50023"/>
    </source>
</evidence>